<comment type="caution">
    <text evidence="1">The sequence shown here is derived from an EMBL/GenBank/DDBJ whole genome shotgun (WGS) entry which is preliminary data.</text>
</comment>
<evidence type="ECO:0000313" key="1">
    <source>
        <dbReference type="EMBL" id="PXF43738.1"/>
    </source>
</evidence>
<evidence type="ECO:0000313" key="2">
    <source>
        <dbReference type="Proteomes" id="UP000247409"/>
    </source>
</evidence>
<proteinExistence type="predicted"/>
<sequence>MQRIETLEFQPQKGDLYSAYYERMPVPGINELKKSLQEDVDEKGLEVELKRKNDRNCKWRALRTLKDEDVAALRKLSEAPNFDLDVILDPKSTNGASAADLKGRQSTLNRASSRDSFTHKFVWSGVFYMT</sequence>
<gene>
    <name evidence="1" type="ORF">BWQ96_06515</name>
</gene>
<organism evidence="1 2">
    <name type="scientific">Gracilariopsis chorda</name>
    <dbReference type="NCBI Taxonomy" id="448386"/>
    <lineage>
        <taxon>Eukaryota</taxon>
        <taxon>Rhodophyta</taxon>
        <taxon>Florideophyceae</taxon>
        <taxon>Rhodymeniophycidae</taxon>
        <taxon>Gracilariales</taxon>
        <taxon>Gracilariaceae</taxon>
        <taxon>Gracilariopsis</taxon>
    </lineage>
</organism>
<reference evidence="1 2" key="1">
    <citation type="journal article" date="2018" name="Mol. Biol. Evol.">
        <title>Analysis of the draft genome of the red seaweed Gracilariopsis chorda provides insights into genome size evolution in Rhodophyta.</title>
        <authorList>
            <person name="Lee J."/>
            <person name="Yang E.C."/>
            <person name="Graf L."/>
            <person name="Yang J.H."/>
            <person name="Qiu H."/>
            <person name="Zel Zion U."/>
            <person name="Chan C.X."/>
            <person name="Stephens T.G."/>
            <person name="Weber A.P.M."/>
            <person name="Boo G.H."/>
            <person name="Boo S.M."/>
            <person name="Kim K.M."/>
            <person name="Shin Y."/>
            <person name="Jung M."/>
            <person name="Lee S.J."/>
            <person name="Yim H.S."/>
            <person name="Lee J.H."/>
            <person name="Bhattacharya D."/>
            <person name="Yoon H.S."/>
        </authorList>
    </citation>
    <scope>NUCLEOTIDE SEQUENCE [LARGE SCALE GENOMIC DNA]</scope>
    <source>
        <strain evidence="1 2">SKKU-2015</strain>
        <tissue evidence="1">Whole body</tissue>
    </source>
</reference>
<keyword evidence="2" id="KW-1185">Reference proteome</keyword>
<name>A0A2V3INS9_9FLOR</name>
<dbReference type="Proteomes" id="UP000247409">
    <property type="component" value="Unassembled WGS sequence"/>
</dbReference>
<protein>
    <submittedName>
        <fullName evidence="1">Uncharacterized protein</fullName>
    </submittedName>
</protein>
<dbReference type="AlphaFoldDB" id="A0A2V3INS9"/>
<dbReference type="EMBL" id="NBIV01000113">
    <property type="protein sequence ID" value="PXF43738.1"/>
    <property type="molecule type" value="Genomic_DNA"/>
</dbReference>
<accession>A0A2V3INS9</accession>